<name>A0AA39JS05_ARMTA</name>
<protein>
    <submittedName>
        <fullName evidence="2">Uncharacterized protein</fullName>
    </submittedName>
</protein>
<organism evidence="2 3">
    <name type="scientific">Armillaria tabescens</name>
    <name type="common">Ringless honey mushroom</name>
    <name type="synonym">Agaricus tabescens</name>
    <dbReference type="NCBI Taxonomy" id="1929756"/>
    <lineage>
        <taxon>Eukaryota</taxon>
        <taxon>Fungi</taxon>
        <taxon>Dikarya</taxon>
        <taxon>Basidiomycota</taxon>
        <taxon>Agaricomycotina</taxon>
        <taxon>Agaricomycetes</taxon>
        <taxon>Agaricomycetidae</taxon>
        <taxon>Agaricales</taxon>
        <taxon>Marasmiineae</taxon>
        <taxon>Physalacriaceae</taxon>
        <taxon>Desarmillaria</taxon>
    </lineage>
</organism>
<sequence length="309" mass="35110">MSLDSAKLGDSSLHQDTQKAPAFSLPACPPPRWSDFYQIPIENDIIDGTDWIDFLWEVLHRATPPTYRASKSFAFTFRRLGEHVTDFHISKLSLIWFLTNSIRTKTLHAIYDILEHWGYLESACPGLIDDILQEIKVNASDTMTFSVDLRHRCQTAGLELDHKMRMLQAIVNRQHRDFNPKNLLKTIAYLICGALAIFALVLVPLLPWVSSESPIDTWLPYIGLIGLHMIPTASRAYSPALDIAYRIDDLNTKTFQLIWAVRDVAGLLTLISESESSPLSDVLHAERFLKAFQTSVCYVPLISFCRSFE</sequence>
<dbReference type="AlphaFoldDB" id="A0AA39JS05"/>
<accession>A0AA39JS05</accession>
<feature type="transmembrane region" description="Helical" evidence="1">
    <location>
        <begin position="218"/>
        <end position="237"/>
    </location>
</feature>
<keyword evidence="1" id="KW-0472">Membrane</keyword>
<evidence type="ECO:0000313" key="3">
    <source>
        <dbReference type="Proteomes" id="UP001175211"/>
    </source>
</evidence>
<evidence type="ECO:0000256" key="1">
    <source>
        <dbReference type="SAM" id="Phobius"/>
    </source>
</evidence>
<dbReference type="GeneID" id="85367323"/>
<dbReference type="RefSeq" id="XP_060326262.1">
    <property type="nucleotide sequence ID" value="XM_060483775.1"/>
</dbReference>
<comment type="caution">
    <text evidence="2">The sequence shown here is derived from an EMBL/GenBank/DDBJ whole genome shotgun (WGS) entry which is preliminary data.</text>
</comment>
<keyword evidence="1" id="KW-1133">Transmembrane helix</keyword>
<evidence type="ECO:0000313" key="2">
    <source>
        <dbReference type="EMBL" id="KAK0447847.1"/>
    </source>
</evidence>
<gene>
    <name evidence="2" type="ORF">EV420DRAFT_862221</name>
</gene>
<dbReference type="EMBL" id="JAUEPS010000043">
    <property type="protein sequence ID" value="KAK0447847.1"/>
    <property type="molecule type" value="Genomic_DNA"/>
</dbReference>
<proteinExistence type="predicted"/>
<feature type="transmembrane region" description="Helical" evidence="1">
    <location>
        <begin position="183"/>
        <end position="206"/>
    </location>
</feature>
<keyword evidence="3" id="KW-1185">Reference proteome</keyword>
<reference evidence="2" key="1">
    <citation type="submission" date="2023-06" db="EMBL/GenBank/DDBJ databases">
        <authorList>
            <consortium name="Lawrence Berkeley National Laboratory"/>
            <person name="Ahrendt S."/>
            <person name="Sahu N."/>
            <person name="Indic B."/>
            <person name="Wong-Bajracharya J."/>
            <person name="Merenyi Z."/>
            <person name="Ke H.-M."/>
            <person name="Monk M."/>
            <person name="Kocsube S."/>
            <person name="Drula E."/>
            <person name="Lipzen A."/>
            <person name="Balint B."/>
            <person name="Henrissat B."/>
            <person name="Andreopoulos B."/>
            <person name="Martin F.M."/>
            <person name="Harder C.B."/>
            <person name="Rigling D."/>
            <person name="Ford K.L."/>
            <person name="Foster G.D."/>
            <person name="Pangilinan J."/>
            <person name="Papanicolaou A."/>
            <person name="Barry K."/>
            <person name="LaButti K."/>
            <person name="Viragh M."/>
            <person name="Koriabine M."/>
            <person name="Yan M."/>
            <person name="Riley R."/>
            <person name="Champramary S."/>
            <person name="Plett K.L."/>
            <person name="Tsai I.J."/>
            <person name="Slot J."/>
            <person name="Sipos G."/>
            <person name="Plett J."/>
            <person name="Nagy L.G."/>
            <person name="Grigoriev I.V."/>
        </authorList>
    </citation>
    <scope>NUCLEOTIDE SEQUENCE</scope>
    <source>
        <strain evidence="2">CCBAS 213</strain>
    </source>
</reference>
<keyword evidence="1" id="KW-0812">Transmembrane</keyword>
<dbReference type="Proteomes" id="UP001175211">
    <property type="component" value="Unassembled WGS sequence"/>
</dbReference>